<name>A0A077M8E7_9MICO</name>
<organism evidence="2 3">
    <name type="scientific">Nostocoides japonicum T1-X7</name>
    <dbReference type="NCBI Taxonomy" id="1194083"/>
    <lineage>
        <taxon>Bacteria</taxon>
        <taxon>Bacillati</taxon>
        <taxon>Actinomycetota</taxon>
        <taxon>Actinomycetes</taxon>
        <taxon>Micrococcales</taxon>
        <taxon>Intrasporangiaceae</taxon>
        <taxon>Nostocoides</taxon>
    </lineage>
</organism>
<accession>A0A077M8E7</accession>
<dbReference type="STRING" id="1194083.BN12_860009"/>
<proteinExistence type="predicted"/>
<dbReference type="Proteomes" id="UP000035721">
    <property type="component" value="Unassembled WGS sequence"/>
</dbReference>
<keyword evidence="3" id="KW-1185">Reference proteome</keyword>
<feature type="compositionally biased region" description="Low complexity" evidence="1">
    <location>
        <begin position="22"/>
        <end position="31"/>
    </location>
</feature>
<evidence type="ECO:0000256" key="1">
    <source>
        <dbReference type="SAM" id="MobiDB-lite"/>
    </source>
</evidence>
<feature type="region of interest" description="Disordered" evidence="1">
    <location>
        <begin position="1"/>
        <end position="62"/>
    </location>
</feature>
<evidence type="ECO:0000313" key="3">
    <source>
        <dbReference type="Proteomes" id="UP000035721"/>
    </source>
</evidence>
<protein>
    <submittedName>
        <fullName evidence="2">Uncharacterized protein</fullName>
    </submittedName>
</protein>
<evidence type="ECO:0000313" key="2">
    <source>
        <dbReference type="EMBL" id="CCH80310.1"/>
    </source>
</evidence>
<dbReference type="EMBL" id="CAJB01000421">
    <property type="protein sequence ID" value="CCH80310.1"/>
    <property type="molecule type" value="Genomic_DNA"/>
</dbReference>
<sequence>MTDRPLDDDDMTTTPSGDTSVDADGQDAGPGPDTGPRDSDDADGQDAGPGPDTGPRDSDDAS</sequence>
<dbReference type="RefSeq" id="WP_048552352.1">
    <property type="nucleotide sequence ID" value="NZ_HF570958.1"/>
</dbReference>
<comment type="caution">
    <text evidence="2">The sequence shown here is derived from an EMBL/GenBank/DDBJ whole genome shotgun (WGS) entry which is preliminary data.</text>
</comment>
<reference evidence="2 3" key="1">
    <citation type="journal article" date="2013" name="ISME J.">
        <title>A metabolic model for members of the genus Tetrasphaera involved in enhanced biological phosphorus removal.</title>
        <authorList>
            <person name="Kristiansen R."/>
            <person name="Nguyen H.T.T."/>
            <person name="Saunders A.M."/>
            <person name="Nielsen J.L."/>
            <person name="Wimmer R."/>
            <person name="Le V.Q."/>
            <person name="McIlroy S.J."/>
            <person name="Petrovski S."/>
            <person name="Seviour R.J."/>
            <person name="Calteau A."/>
            <person name="Nielsen K.L."/>
            <person name="Nielsen P.H."/>
        </authorList>
    </citation>
    <scope>NUCLEOTIDE SEQUENCE [LARGE SCALE GENOMIC DNA]</scope>
    <source>
        <strain evidence="2 3">T1-X7</strain>
    </source>
</reference>
<dbReference type="AlphaFoldDB" id="A0A077M8E7"/>
<gene>
    <name evidence="2" type="ORF">BN12_860009</name>
</gene>
<feature type="compositionally biased region" description="Acidic residues" evidence="1">
    <location>
        <begin position="1"/>
        <end position="11"/>
    </location>
</feature>